<name>A0A3S3LC33_9MICO</name>
<evidence type="ECO:0008006" key="3">
    <source>
        <dbReference type="Google" id="ProtNLM"/>
    </source>
</evidence>
<evidence type="ECO:0000313" key="1">
    <source>
        <dbReference type="EMBL" id="RWR16792.1"/>
    </source>
</evidence>
<sequence>MSYASPGPVIVMTAADVDMLWRSAGLEALRVRHRLADDPLYRLLVRMHQVRLSPTGHAANGLEARHLAASEERSYWTIRQLAKATGRAERTIRKDIAIGELTATKPAREWIIAAADAANYITSRRRTP</sequence>
<dbReference type="OrthoDB" id="9990043at2"/>
<dbReference type="RefSeq" id="WP_128218506.1">
    <property type="nucleotide sequence ID" value="NZ_RBZY01000049.1"/>
</dbReference>
<protein>
    <recommendedName>
        <fullName evidence="3">Helix-turn-helix domain-containing protein</fullName>
    </recommendedName>
</protein>
<accession>A0A3S3LC33</accession>
<comment type="caution">
    <text evidence="1">The sequence shown here is derived from an EMBL/GenBank/DDBJ whole genome shotgun (WGS) entry which is preliminary data.</text>
</comment>
<dbReference type="Proteomes" id="UP000285970">
    <property type="component" value="Unassembled WGS sequence"/>
</dbReference>
<evidence type="ECO:0000313" key="2">
    <source>
        <dbReference type="Proteomes" id="UP000285970"/>
    </source>
</evidence>
<organism evidence="1 2">
    <name type="scientific">Microbacterium enclense</name>
    <dbReference type="NCBI Taxonomy" id="993073"/>
    <lineage>
        <taxon>Bacteria</taxon>
        <taxon>Bacillati</taxon>
        <taxon>Actinomycetota</taxon>
        <taxon>Actinomycetes</taxon>
        <taxon>Micrococcales</taxon>
        <taxon>Microbacteriaceae</taxon>
        <taxon>Microbacterium</taxon>
    </lineage>
</organism>
<dbReference type="AlphaFoldDB" id="A0A3S3LC33"/>
<proteinExistence type="predicted"/>
<dbReference type="EMBL" id="RBZY01000049">
    <property type="protein sequence ID" value="RWR16792.1"/>
    <property type="molecule type" value="Genomic_DNA"/>
</dbReference>
<reference evidence="1 2" key="1">
    <citation type="journal article" date="2018" name="Front. Microbiol.">
        <title>Novel Insights Into Bacterial Dimethylsulfoniopropionate Catabolism in the East China Sea.</title>
        <authorList>
            <person name="Liu J."/>
            <person name="Liu J."/>
            <person name="Zhang S.H."/>
            <person name="Liang J."/>
            <person name="Lin H."/>
            <person name="Song D."/>
            <person name="Yang G.P."/>
            <person name="Todd J.D."/>
            <person name="Zhang X.H."/>
        </authorList>
    </citation>
    <scope>NUCLEOTIDE SEQUENCE [LARGE SCALE GENOMIC DNA]</scope>
    <source>
        <strain evidence="1 2">ZYFD042</strain>
    </source>
</reference>
<gene>
    <name evidence="1" type="ORF">D8Y23_12790</name>
</gene>